<evidence type="ECO:0000313" key="2">
    <source>
        <dbReference type="EMBL" id="KAJ5080276.1"/>
    </source>
</evidence>
<keyword evidence="3" id="KW-1185">Reference proteome</keyword>
<dbReference type="EMBL" id="JAPDFW010000011">
    <property type="protein sequence ID" value="KAJ5080276.1"/>
    <property type="molecule type" value="Genomic_DNA"/>
</dbReference>
<dbReference type="PANTHER" id="PTHR37516:SF1">
    <property type="entry name" value="SCA1 COMPLEX SCAFFOLD PROTEIN SCAA"/>
    <property type="match status" value="1"/>
</dbReference>
<protein>
    <submittedName>
        <fullName evidence="2">Sca1 complex scaffold protein scaa</fullName>
    </submittedName>
</protein>
<gene>
    <name evidence="2" type="ORF">M0811_03760</name>
</gene>
<dbReference type="GO" id="GO:0005886">
    <property type="term" value="C:plasma membrane"/>
    <property type="evidence" value="ECO:0007669"/>
    <property type="project" value="TreeGrafter"/>
</dbReference>
<reference evidence="2" key="1">
    <citation type="submission" date="2022-10" db="EMBL/GenBank/DDBJ databases">
        <title>Novel sulphate-reducing endosymbionts in the free-living metamonad Anaeramoeba.</title>
        <authorList>
            <person name="Jerlstrom-Hultqvist J."/>
            <person name="Cepicka I."/>
            <person name="Gallot-Lavallee L."/>
            <person name="Salas-Leiva D."/>
            <person name="Curtis B.A."/>
            <person name="Zahonova K."/>
            <person name="Pipaliya S."/>
            <person name="Dacks J."/>
            <person name="Roger A.J."/>
        </authorList>
    </citation>
    <scope>NUCLEOTIDE SEQUENCE</scope>
    <source>
        <strain evidence="2">BMAN</strain>
    </source>
</reference>
<evidence type="ECO:0000256" key="1">
    <source>
        <dbReference type="SAM" id="MobiDB-lite"/>
    </source>
</evidence>
<dbReference type="InterPro" id="IPR037474">
    <property type="entry name" value="ScaA"/>
</dbReference>
<feature type="compositionally biased region" description="Basic and acidic residues" evidence="1">
    <location>
        <begin position="248"/>
        <end position="257"/>
    </location>
</feature>
<dbReference type="GO" id="GO:1904515">
    <property type="term" value="P:positive regulation of TORC2 signaling"/>
    <property type="evidence" value="ECO:0007669"/>
    <property type="project" value="TreeGrafter"/>
</dbReference>
<dbReference type="GO" id="GO:0005829">
    <property type="term" value="C:cytosol"/>
    <property type="evidence" value="ECO:0007669"/>
    <property type="project" value="TreeGrafter"/>
</dbReference>
<organism evidence="2 3">
    <name type="scientific">Anaeramoeba ignava</name>
    <name type="common">Anaerobic marine amoeba</name>
    <dbReference type="NCBI Taxonomy" id="1746090"/>
    <lineage>
        <taxon>Eukaryota</taxon>
        <taxon>Metamonada</taxon>
        <taxon>Anaeramoebidae</taxon>
        <taxon>Anaeramoeba</taxon>
    </lineage>
</organism>
<proteinExistence type="predicted"/>
<name>A0A9Q0RGN8_ANAIG</name>
<dbReference type="GO" id="GO:0046579">
    <property type="term" value="P:positive regulation of Ras protein signal transduction"/>
    <property type="evidence" value="ECO:0007669"/>
    <property type="project" value="TreeGrafter"/>
</dbReference>
<sequence>MSKTIDSQNQKSKKKYTSLTGIYKGPSIKTKKIPISVKEKKGQHQFPYFVDSNGGIYDVNYLPISQEKLSFSLENVSKNDDYSELSNVDISKFYCHWEEQQELLKKYAPKKLESIPKFPDPENYKRFKDFENAILDWHKIVENHIGYLQLPKTISRAYPRPIQRIRNKFDTSQFTLTSTEFESESSVISFSSDEITETDFTSDEFESADFFDIKIPNENSPRITSVQLSESIDSDDNQINPKKINSKKNKEQQKARFETIPNPQNNKIQLNDSISESEFQTKKENEIEEKELDPEQEYELMNYFSTNEKILDTFLFEDQIEKILRKNDPWNSLLIPPEPKPEFYQTLSEYDRAFRRWAQICVSKLSTIPLHSKQLEAQIALKSQPNDISLTQEGDHSEDLYRNFYTWSQDYLKSLEELFIHPNFQSSLKTELKENGYKFNFSNQKRTKEELRKKLSNETSDSIKEFFSKVLVKQKNIIEKQIRIKSQEMELIELENSFNQIQDCNLNNQENFPEFFNLDKIKKDKLYLEEVKNEILKFEHGNRFKKFYSKNVSENTQKSTEKKASKIVRKLIDLNISNLKKFIQTEQCLDKFFEMIKNWRMKTPTKKGKITLSDILQQTITQTNFHEILDIFETCKSVSVHAKISSFVIDLFQKITGKTLLEQFTQNLELKYLYRISYAMNFFKPIPVDIFPYIPDLQFRLKIKFGENQQLNEFLKVIQAHYYLQLIYDSLNTENVLFRSIYSFQPIAKFVLYQIKKLFVDIINMITESPEIIQKYVFRGIGSSSVFISTHFLFVLLHILKIESDELFRILKSPEVGLIFKLRRLGSSKLHHVQEASNKLWIAMRNPRFFVFFAENYATATHVLFEDLFSHSKMEFVQKSMASPKRTESLNTAISCEKYSFVRKHRTKRLEHVKFTSNRKKRQEKNNQEVSKLIFKKDVKFELPPHISSLVVDLCCHIYRFLITNEVNSTFKHIAITRETFLIELLMRIHIGTQHFYSPGMKNLAKLLLSFVRFLSNNQNLQASNTHYQSNNDFSYSQPQTSVMSQISPLQKSHSSFSMMQIGPQKLQKKQKIENEPEIKSKNPKNNHLSTINITSEDIGRLLLIIENSPSNEYEFKADILDVIRFLIREKTIMKLIYKNEEFLKKIKEFCSNEESLIFAKHSWKLFYQMIYYNDIFCSYLISKNKIKPFLLMGISFKPKKGSKTKYPAYLPYSIKCITKLLSMDDCLSRKLAENPEMKLPRSNLRDPQKSLKKDVELFVDFFIKSKMFIHFHFLFLKLKESQPGVVFSHFAQFMLLVFSSPHCVKLIKEVKKDGYYEGIEYFLKINNLINSRNDLESKIILDSDEKKNN</sequence>
<dbReference type="Proteomes" id="UP001149090">
    <property type="component" value="Unassembled WGS sequence"/>
</dbReference>
<feature type="region of interest" description="Disordered" evidence="1">
    <location>
        <begin position="228"/>
        <end position="268"/>
    </location>
</feature>
<evidence type="ECO:0000313" key="3">
    <source>
        <dbReference type="Proteomes" id="UP001149090"/>
    </source>
</evidence>
<dbReference type="PANTHER" id="PTHR37516">
    <property type="entry name" value="SCA1 COMPLEX SCAFFOLD PROTEIN SCAA"/>
    <property type="match status" value="1"/>
</dbReference>
<comment type="caution">
    <text evidence="2">The sequence shown here is derived from an EMBL/GenBank/DDBJ whole genome shotgun (WGS) entry which is preliminary data.</text>
</comment>
<accession>A0A9Q0RGN8</accession>